<name>A0A1I0YBV4_9FLAO</name>
<gene>
    <name evidence="1" type="ORF">SAMN05660845_1649</name>
</gene>
<organism evidence="1 2">
    <name type="scientific">Flavobacterium swingsii</name>
    <dbReference type="NCBI Taxonomy" id="498292"/>
    <lineage>
        <taxon>Bacteria</taxon>
        <taxon>Pseudomonadati</taxon>
        <taxon>Bacteroidota</taxon>
        <taxon>Flavobacteriia</taxon>
        <taxon>Flavobacteriales</taxon>
        <taxon>Flavobacteriaceae</taxon>
        <taxon>Flavobacterium</taxon>
    </lineage>
</organism>
<accession>A0A1I0YBV4</accession>
<evidence type="ECO:0000313" key="1">
    <source>
        <dbReference type="EMBL" id="SFB10875.1"/>
    </source>
</evidence>
<evidence type="ECO:0000313" key="2">
    <source>
        <dbReference type="Proteomes" id="UP000199604"/>
    </source>
</evidence>
<reference evidence="2" key="1">
    <citation type="submission" date="2016-10" db="EMBL/GenBank/DDBJ databases">
        <authorList>
            <person name="Varghese N."/>
            <person name="Submissions S."/>
        </authorList>
    </citation>
    <scope>NUCLEOTIDE SEQUENCE [LARGE SCALE GENOMIC DNA]</scope>
    <source>
        <strain evidence="2">DSM 21789</strain>
    </source>
</reference>
<protein>
    <submittedName>
        <fullName evidence="1">Uncharacterized protein</fullName>
    </submittedName>
</protein>
<dbReference type="AlphaFoldDB" id="A0A1I0YBV4"/>
<dbReference type="Proteomes" id="UP000199604">
    <property type="component" value="Unassembled WGS sequence"/>
</dbReference>
<dbReference type="EMBL" id="FOJT01000004">
    <property type="protein sequence ID" value="SFB10875.1"/>
    <property type="molecule type" value="Genomic_DNA"/>
</dbReference>
<keyword evidence="2" id="KW-1185">Reference proteome</keyword>
<proteinExistence type="predicted"/>
<sequence>MSNYKNYLEDLVSIQIKKLKDLENDISNCNEQDKDYLKGQIMAYYDTLTIMKSQAELFDIIIPPLKEDRLDLERYLTLK</sequence>